<dbReference type="PANTHER" id="PTHR48104:SF30">
    <property type="entry name" value="METACASPASE-1"/>
    <property type="match status" value="1"/>
</dbReference>
<name>A0A388JMN6_CHABU</name>
<dbReference type="Pfam" id="PF00656">
    <property type="entry name" value="Peptidase_C14"/>
    <property type="match status" value="2"/>
</dbReference>
<dbReference type="Gramene" id="GBG59015">
    <property type="protein sequence ID" value="GBG59015"/>
    <property type="gene ID" value="CBR_g24363"/>
</dbReference>
<proteinExistence type="inferred from homology"/>
<evidence type="ECO:0000256" key="1">
    <source>
        <dbReference type="ARBA" id="ARBA00009005"/>
    </source>
</evidence>
<feature type="region of interest" description="Disordered" evidence="2">
    <location>
        <begin position="278"/>
        <end position="298"/>
    </location>
</feature>
<evidence type="ECO:0000313" key="5">
    <source>
        <dbReference type="Proteomes" id="UP000265515"/>
    </source>
</evidence>
<feature type="domain" description="Peptidase C14 caspase" evidence="3">
    <location>
        <begin position="3"/>
        <end position="247"/>
    </location>
</feature>
<dbReference type="PANTHER" id="PTHR48104">
    <property type="entry name" value="METACASPASE-4"/>
    <property type="match status" value="1"/>
</dbReference>
<comment type="caution">
    <text evidence="4">The sequence shown here is derived from an EMBL/GenBank/DDBJ whole genome shotgun (WGS) entry which is preliminary data.</text>
</comment>
<comment type="similarity">
    <text evidence="1">Belongs to the peptidase C14B family.</text>
</comment>
<feature type="domain" description="Peptidase C14 caspase" evidence="3">
    <location>
        <begin position="329"/>
        <end position="415"/>
    </location>
</feature>
<dbReference type="AlphaFoldDB" id="A0A388JMN6"/>
<dbReference type="GO" id="GO:0005737">
    <property type="term" value="C:cytoplasm"/>
    <property type="evidence" value="ECO:0007669"/>
    <property type="project" value="TreeGrafter"/>
</dbReference>
<organism evidence="4 5">
    <name type="scientific">Chara braunii</name>
    <name type="common">Braun's stonewort</name>
    <dbReference type="NCBI Taxonomy" id="69332"/>
    <lineage>
        <taxon>Eukaryota</taxon>
        <taxon>Viridiplantae</taxon>
        <taxon>Streptophyta</taxon>
        <taxon>Charophyceae</taxon>
        <taxon>Charales</taxon>
        <taxon>Characeae</taxon>
        <taxon>Chara</taxon>
    </lineage>
</organism>
<evidence type="ECO:0000313" key="4">
    <source>
        <dbReference type="EMBL" id="GBG59015.1"/>
    </source>
</evidence>
<dbReference type="GO" id="GO:0006508">
    <property type="term" value="P:proteolysis"/>
    <property type="evidence" value="ECO:0007669"/>
    <property type="project" value="InterPro"/>
</dbReference>
<evidence type="ECO:0000256" key="2">
    <source>
        <dbReference type="SAM" id="MobiDB-lite"/>
    </source>
</evidence>
<dbReference type="Proteomes" id="UP000265515">
    <property type="component" value="Unassembled WGS sequence"/>
</dbReference>
<dbReference type="Gene3D" id="3.40.50.12660">
    <property type="match status" value="2"/>
</dbReference>
<reference evidence="4 5" key="1">
    <citation type="journal article" date="2018" name="Cell">
        <title>The Chara Genome: Secondary Complexity and Implications for Plant Terrestrialization.</title>
        <authorList>
            <person name="Nishiyama T."/>
            <person name="Sakayama H."/>
            <person name="Vries J.D."/>
            <person name="Buschmann H."/>
            <person name="Saint-Marcoux D."/>
            <person name="Ullrich K.K."/>
            <person name="Haas F.B."/>
            <person name="Vanderstraeten L."/>
            <person name="Becker D."/>
            <person name="Lang D."/>
            <person name="Vosolsobe S."/>
            <person name="Rombauts S."/>
            <person name="Wilhelmsson P.K.I."/>
            <person name="Janitza P."/>
            <person name="Kern R."/>
            <person name="Heyl A."/>
            <person name="Rumpler F."/>
            <person name="Villalobos L.I.A.C."/>
            <person name="Clay J.M."/>
            <person name="Skokan R."/>
            <person name="Toyoda A."/>
            <person name="Suzuki Y."/>
            <person name="Kagoshima H."/>
            <person name="Schijlen E."/>
            <person name="Tajeshwar N."/>
            <person name="Catarino B."/>
            <person name="Hetherington A.J."/>
            <person name="Saltykova A."/>
            <person name="Bonnot C."/>
            <person name="Breuninger H."/>
            <person name="Symeonidi A."/>
            <person name="Radhakrishnan G.V."/>
            <person name="Van Nieuwerburgh F."/>
            <person name="Deforce D."/>
            <person name="Chang C."/>
            <person name="Karol K.G."/>
            <person name="Hedrich R."/>
            <person name="Ulvskov P."/>
            <person name="Glockner G."/>
            <person name="Delwiche C.F."/>
            <person name="Petrasek J."/>
            <person name="Van de Peer Y."/>
            <person name="Friml J."/>
            <person name="Beilby M."/>
            <person name="Dolan L."/>
            <person name="Kohara Y."/>
            <person name="Sugano S."/>
            <person name="Fujiyama A."/>
            <person name="Delaux P.-M."/>
            <person name="Quint M."/>
            <person name="TheiBen G."/>
            <person name="Hagemann M."/>
            <person name="Harholt J."/>
            <person name="Dunand C."/>
            <person name="Zachgo S."/>
            <person name="Langdale J."/>
            <person name="Maumus F."/>
            <person name="Straeten D.V.D."/>
            <person name="Gould S.B."/>
            <person name="Rensing S.A."/>
        </authorList>
    </citation>
    <scope>NUCLEOTIDE SEQUENCE [LARGE SCALE GENOMIC DNA]</scope>
    <source>
        <strain evidence="4 5">S276</strain>
    </source>
</reference>
<keyword evidence="5" id="KW-1185">Reference proteome</keyword>
<dbReference type="InterPro" id="IPR011600">
    <property type="entry name" value="Pept_C14_caspase"/>
</dbReference>
<dbReference type="OMA" id="FDSQHIE"/>
<protein>
    <recommendedName>
        <fullName evidence="3">Peptidase C14 caspase domain-containing protein</fullName>
    </recommendedName>
</protein>
<accession>A0A388JMN6</accession>
<evidence type="ECO:0000259" key="3">
    <source>
        <dbReference type="Pfam" id="PF00656"/>
    </source>
</evidence>
<dbReference type="InterPro" id="IPR050452">
    <property type="entry name" value="Metacaspase"/>
</dbReference>
<dbReference type="GO" id="GO:0004197">
    <property type="term" value="F:cysteine-type endopeptidase activity"/>
    <property type="evidence" value="ECO:0007669"/>
    <property type="project" value="InterPro"/>
</dbReference>
<sequence>MVKRAVLVGCNYANTNAALNGCINDVSIIYQILTERYGFSADDITILIDSRNPLPTGKNIKAALLRMVKSAVPGDVLFFHFSGHGVQVPSEDPKWIEKDGKDECIVPCDFNLIVDHDLKTIINQVPQGARFTMISDCCHSGTMLDGENVEIEGPKEDKRPGLISMLISAAVGQGRNFDLEADDLVVENRSLPLHVLEDVLRQKTGHDVNRGGNIHASLAELFGKDASKTSRKIRRIFTRIDSKLSEKFGKLFSGGDGKKTKRRGLFGSALGFVQDAFSGDSNTSAPPPPSSCASGYGGPADEESYYAHGYFDAAADAVEGHDDDDDDDDDDDAAKPQVPIEVPVLVTGCQSHETSADACPSGDKSKAFGALTNAISNVLAAYPNGLSNRDLVMNVRELLKSQRFPQNPCLECASPNAHVPFIC</sequence>
<dbReference type="OrthoDB" id="3223806at2759"/>
<gene>
    <name evidence="4" type="ORF">CBR_g24363</name>
</gene>
<dbReference type="EMBL" id="BFEA01000002">
    <property type="protein sequence ID" value="GBG59015.1"/>
    <property type="molecule type" value="Genomic_DNA"/>
</dbReference>